<evidence type="ECO:0000313" key="2">
    <source>
        <dbReference type="EnsemblMetazoa" id="XP_016984526.1"/>
    </source>
</evidence>
<dbReference type="InterPro" id="IPR027854">
    <property type="entry name" value="STMP1"/>
</dbReference>
<keyword evidence="1" id="KW-0472">Membrane</keyword>
<reference evidence="3" key="1">
    <citation type="journal article" date="2021" name="Elife">
        <title>Highly contiguous assemblies of 101 drosophilid genomes.</title>
        <authorList>
            <person name="Kim B.Y."/>
            <person name="Wang J.R."/>
            <person name="Miller D.E."/>
            <person name="Barmina O."/>
            <person name="Delaney E."/>
            <person name="Thompson A."/>
            <person name="Comeault A.A."/>
            <person name="Peede D."/>
            <person name="D'Agostino E.R."/>
            <person name="Pelaez J."/>
            <person name="Aguilar J.M."/>
            <person name="Haji D."/>
            <person name="Matsunaga T."/>
            <person name="Armstrong E.E."/>
            <person name="Zych M."/>
            <person name="Ogawa Y."/>
            <person name="Stamenkovic-Radak M."/>
            <person name="Jelic M."/>
            <person name="Veselinovic M.S."/>
            <person name="Tanaskovic M."/>
            <person name="Eric P."/>
            <person name="Gao J.J."/>
            <person name="Katoh T.K."/>
            <person name="Toda M.J."/>
            <person name="Watabe H."/>
            <person name="Watada M."/>
            <person name="Davis J.S."/>
            <person name="Moyle L.C."/>
            <person name="Manoli G."/>
            <person name="Bertolini E."/>
            <person name="Kostal V."/>
            <person name="Hawley R.S."/>
            <person name="Takahashi A."/>
            <person name="Jones C.D."/>
            <person name="Price D.K."/>
            <person name="Whiteman N."/>
            <person name="Kopp A."/>
            <person name="Matute D.R."/>
            <person name="Petrov D.A."/>
        </authorList>
    </citation>
    <scope>NUCLEOTIDE SEQUENCE [LARGE SCALE GENOMIC DNA]</scope>
</reference>
<feature type="transmembrane region" description="Helical" evidence="1">
    <location>
        <begin position="110"/>
        <end position="128"/>
    </location>
</feature>
<dbReference type="EnsemblMetazoa" id="XM_017129037.2">
    <property type="protein sequence ID" value="XP_016984526.1"/>
    <property type="gene ID" value="LOC108048422"/>
</dbReference>
<keyword evidence="1" id="KW-0812">Transmembrane</keyword>
<dbReference type="GeneID" id="108048422"/>
<reference evidence="2" key="3">
    <citation type="submission" date="2025-05" db="UniProtKB">
        <authorList>
            <consortium name="EnsemblMetazoa"/>
        </authorList>
    </citation>
    <scope>IDENTIFICATION</scope>
</reference>
<evidence type="ECO:0000256" key="1">
    <source>
        <dbReference type="SAM" id="Phobius"/>
    </source>
</evidence>
<accession>A0A6P4FG84</accession>
<proteinExistence type="predicted"/>
<dbReference type="Pfam" id="PF15054">
    <property type="entry name" value="DUF4535"/>
    <property type="match status" value="1"/>
</dbReference>
<keyword evidence="1" id="KW-1133">Transmembrane helix</keyword>
<dbReference type="Proteomes" id="UP001652680">
    <property type="component" value="Unassembled WGS sequence"/>
</dbReference>
<dbReference type="AlphaFoldDB" id="A0A6P4FG84"/>
<name>A0A6P4FG84_DRORH</name>
<gene>
    <name evidence="4" type="primary">LOC108048422</name>
    <name evidence="2" type="synonym">108048422</name>
</gene>
<sequence length="181" mass="20940">MWWHRIKGYIRPLNYGINQIKQSASPWESCRRLKQQENTDPDSLTSHRNLTKLIVYIELETEMKLLGLGVRVLRLKSGGQSRSTNTCCPPEIQEPMPCCPKKRFWTFKRVLGFSTLTFGAGVYTGIYVSQNYEVPRVDDPQKLIQRLNEKVKELVDQSKNKSPGEKLVDDIKKEAKKILDD</sequence>
<protein>
    <submittedName>
        <fullName evidence="4">Uncharacterized protein LOC108048422 isoform X1</fullName>
    </submittedName>
</protein>
<dbReference type="RefSeq" id="XP_016984526.1">
    <property type="nucleotide sequence ID" value="XM_017129037.1"/>
</dbReference>
<dbReference type="OrthoDB" id="6347891at2759"/>
<evidence type="ECO:0000313" key="3">
    <source>
        <dbReference type="Proteomes" id="UP001652680"/>
    </source>
</evidence>
<evidence type="ECO:0000313" key="4">
    <source>
        <dbReference type="RefSeq" id="XP_016984526.1"/>
    </source>
</evidence>
<reference evidence="4" key="2">
    <citation type="submission" date="2025-04" db="UniProtKB">
        <authorList>
            <consortium name="RefSeq"/>
        </authorList>
    </citation>
    <scope>IDENTIFICATION</scope>
</reference>
<keyword evidence="3" id="KW-1185">Reference proteome</keyword>
<organism evidence="4">
    <name type="scientific">Drosophila rhopaloa</name>
    <name type="common">Fruit fly</name>
    <dbReference type="NCBI Taxonomy" id="1041015"/>
    <lineage>
        <taxon>Eukaryota</taxon>
        <taxon>Metazoa</taxon>
        <taxon>Ecdysozoa</taxon>
        <taxon>Arthropoda</taxon>
        <taxon>Hexapoda</taxon>
        <taxon>Insecta</taxon>
        <taxon>Pterygota</taxon>
        <taxon>Neoptera</taxon>
        <taxon>Endopterygota</taxon>
        <taxon>Diptera</taxon>
        <taxon>Brachycera</taxon>
        <taxon>Muscomorpha</taxon>
        <taxon>Ephydroidea</taxon>
        <taxon>Drosophilidae</taxon>
        <taxon>Drosophila</taxon>
        <taxon>Sophophora</taxon>
    </lineage>
</organism>